<feature type="region of interest" description="Disordered" evidence="1">
    <location>
        <begin position="50"/>
        <end position="88"/>
    </location>
</feature>
<keyword evidence="3" id="KW-1185">Reference proteome</keyword>
<dbReference type="AlphaFoldDB" id="A0A225V557"/>
<feature type="non-terminal residue" evidence="2">
    <location>
        <position position="1"/>
    </location>
</feature>
<gene>
    <name evidence="2" type="ORF">PHMEG_00028609</name>
</gene>
<dbReference type="OrthoDB" id="121438at2759"/>
<comment type="caution">
    <text evidence="2">The sequence shown here is derived from an EMBL/GenBank/DDBJ whole genome shotgun (WGS) entry which is preliminary data.</text>
</comment>
<name>A0A225V557_9STRA</name>
<evidence type="ECO:0000256" key="1">
    <source>
        <dbReference type="SAM" id="MobiDB-lite"/>
    </source>
</evidence>
<dbReference type="Proteomes" id="UP000198211">
    <property type="component" value="Unassembled WGS sequence"/>
</dbReference>
<evidence type="ECO:0000313" key="2">
    <source>
        <dbReference type="EMBL" id="OWZ00244.1"/>
    </source>
</evidence>
<accession>A0A225V557</accession>
<protein>
    <submittedName>
        <fullName evidence="2">Uncharacterized protein</fullName>
    </submittedName>
</protein>
<organism evidence="2 3">
    <name type="scientific">Phytophthora megakarya</name>
    <dbReference type="NCBI Taxonomy" id="4795"/>
    <lineage>
        <taxon>Eukaryota</taxon>
        <taxon>Sar</taxon>
        <taxon>Stramenopiles</taxon>
        <taxon>Oomycota</taxon>
        <taxon>Peronosporomycetes</taxon>
        <taxon>Peronosporales</taxon>
        <taxon>Peronosporaceae</taxon>
        <taxon>Phytophthora</taxon>
    </lineage>
</organism>
<dbReference type="EMBL" id="NBNE01007775">
    <property type="protein sequence ID" value="OWZ00244.1"/>
    <property type="molecule type" value="Genomic_DNA"/>
</dbReference>
<feature type="compositionally biased region" description="Polar residues" evidence="1">
    <location>
        <begin position="51"/>
        <end position="62"/>
    </location>
</feature>
<proteinExistence type="predicted"/>
<evidence type="ECO:0000313" key="3">
    <source>
        <dbReference type="Proteomes" id="UP000198211"/>
    </source>
</evidence>
<reference evidence="3" key="1">
    <citation type="submission" date="2017-03" db="EMBL/GenBank/DDBJ databases">
        <title>Phytopthora megakarya and P. palmivora, two closely related causual agents of cacao black pod achieved similar genome size and gene model numbers by different mechanisms.</title>
        <authorList>
            <person name="Ali S."/>
            <person name="Shao J."/>
            <person name="Larry D.J."/>
            <person name="Kronmiller B."/>
            <person name="Shen D."/>
            <person name="Strem M.D."/>
            <person name="Melnick R.L."/>
            <person name="Guiltinan M.J."/>
            <person name="Tyler B.M."/>
            <person name="Meinhardt L.W."/>
            <person name="Bailey B.A."/>
        </authorList>
    </citation>
    <scope>NUCLEOTIDE SEQUENCE [LARGE SCALE GENOMIC DNA]</scope>
    <source>
        <strain evidence="3">zdho120</strain>
    </source>
</reference>
<sequence>TSMQEHEQLATLEELFEFIDCCVCPDLFPDSIHEADPCCERVMLPSEHVTIKTSPQSSPTTVDRTECEKLSKPKRRRKRTGWSSSTGLQRRKRAELQFLREHVRDLEAYANKLKKRGQGEKAENGSSCNWQEVAVTAYMERQKAEETNRALKEIMDNQLQVSAALQLIAEQKSLV</sequence>